<dbReference type="OMA" id="WHIEGAM"/>
<dbReference type="PANTHER" id="PTHR33119">
    <property type="entry name" value="IFI3P"/>
    <property type="match status" value="1"/>
</dbReference>
<evidence type="ECO:0000259" key="2">
    <source>
        <dbReference type="Pfam" id="PF14033"/>
    </source>
</evidence>
<dbReference type="EMBL" id="KB456269">
    <property type="protein sequence ID" value="EMF09207.1"/>
    <property type="molecule type" value="Genomic_DNA"/>
</dbReference>
<reference evidence="4 5" key="1">
    <citation type="journal article" date="2012" name="PLoS Pathog.">
        <title>Diverse lifestyles and strategies of plant pathogenesis encoded in the genomes of eighteen Dothideomycetes fungi.</title>
        <authorList>
            <person name="Ohm R.A."/>
            <person name="Feau N."/>
            <person name="Henrissat B."/>
            <person name="Schoch C.L."/>
            <person name="Horwitz B.A."/>
            <person name="Barry K.W."/>
            <person name="Condon B.J."/>
            <person name="Copeland A.C."/>
            <person name="Dhillon B."/>
            <person name="Glaser F."/>
            <person name="Hesse C.N."/>
            <person name="Kosti I."/>
            <person name="LaButti K."/>
            <person name="Lindquist E.A."/>
            <person name="Lucas S."/>
            <person name="Salamov A.A."/>
            <person name="Bradshaw R.E."/>
            <person name="Ciuffetti L."/>
            <person name="Hamelin R.C."/>
            <person name="Kema G.H.J."/>
            <person name="Lawrence C."/>
            <person name="Scott J.A."/>
            <person name="Spatafora J.W."/>
            <person name="Turgeon B.G."/>
            <person name="de Wit P.J.G.M."/>
            <person name="Zhong S."/>
            <person name="Goodwin S.B."/>
            <person name="Grigoriev I.V."/>
        </authorList>
    </citation>
    <scope>NUCLEOTIDE SEQUENCE [LARGE SCALE GENOMIC DNA]</scope>
    <source>
        <strain evidence="4 5">SO2202</strain>
    </source>
</reference>
<keyword evidence="5" id="KW-1185">Reference proteome</keyword>
<proteinExistence type="predicted"/>
<dbReference type="OrthoDB" id="415532at2759"/>
<feature type="domain" description="DUF4246" evidence="3">
    <location>
        <begin position="1"/>
        <end position="30"/>
    </location>
</feature>
<sequence length="569" mass="65905">MMALMGEITEKPEWNRKVFDEEIVSKWRAETLALNDDAQPERVLTVKAFDYCMEELRDYAAQFEKTGMIPAIHADGVVYKSDTCVTAEMKAALKAAAAVLEDVDDSKKDWHPHSDEKVLDLVHPSLFPLLYGRSTVLSESEGTVPLRDCDAYIGKGLIAPIPKDKDLKVKRFHGEQSEWPHWRYGNYHFYSKRYQWLPCEIAFRGDDEVEITSYINNLHPRQHEPLYKALESIIAKVIPMWDGCLNKANPYFERPPPRDDANADWIDSNKPRPRNRKEERHYSKDEIWDLDEEWRMANRILIMPDLQHDYQTRANYIKAERKTSTTPVNLRKDWAQQGLQIIVKLANIHLTPEKPEYEGGSWHIEGQLNEHICASALYYYDMSNITTSHLSFRESTAVEHLHSKPYEQYDHAHFERVYDIPPSGSAIQSLGNVLTRENRVLAFPNVFQHRVEPFRLADATRSGHRKILALFLVDPFLRVPSTANVPPQQMDWWRDLVECGLDRGAAKNLPREVVEGIVESGAAAGDGKGLPVELEEAKKIRLELMEERKMFVRDVDRRFEMESFSFCEH</sequence>
<organism evidence="4 5">
    <name type="scientific">Sphaerulina musiva (strain SO2202)</name>
    <name type="common">Poplar stem canker fungus</name>
    <name type="synonym">Septoria musiva</name>
    <dbReference type="NCBI Taxonomy" id="692275"/>
    <lineage>
        <taxon>Eukaryota</taxon>
        <taxon>Fungi</taxon>
        <taxon>Dikarya</taxon>
        <taxon>Ascomycota</taxon>
        <taxon>Pezizomycotina</taxon>
        <taxon>Dothideomycetes</taxon>
        <taxon>Dothideomycetidae</taxon>
        <taxon>Mycosphaerellales</taxon>
        <taxon>Mycosphaerellaceae</taxon>
        <taxon>Sphaerulina</taxon>
    </lineage>
</organism>
<protein>
    <submittedName>
        <fullName evidence="4">Uncharacterized protein</fullName>
    </submittedName>
</protein>
<feature type="domain" description="DUF4246" evidence="2">
    <location>
        <begin position="47"/>
        <end position="495"/>
    </location>
</feature>
<name>N1QE80_SPHMS</name>
<dbReference type="eggNOG" id="ENOG502QQIE">
    <property type="taxonomic scope" value="Eukaryota"/>
</dbReference>
<dbReference type="RefSeq" id="XP_016757328.1">
    <property type="nucleotide sequence ID" value="XM_016910568.1"/>
</dbReference>
<dbReference type="PANTHER" id="PTHR33119:SF1">
    <property type="entry name" value="FE2OG DIOXYGENASE DOMAIN-CONTAINING PROTEIN"/>
    <property type="match status" value="1"/>
</dbReference>
<feature type="region of interest" description="Disordered" evidence="1">
    <location>
        <begin position="252"/>
        <end position="280"/>
    </location>
</feature>
<evidence type="ECO:0000259" key="3">
    <source>
        <dbReference type="Pfam" id="PF21666"/>
    </source>
</evidence>
<evidence type="ECO:0000313" key="4">
    <source>
        <dbReference type="EMBL" id="EMF09207.1"/>
    </source>
</evidence>
<dbReference type="InterPro" id="IPR025340">
    <property type="entry name" value="DUF4246"/>
</dbReference>
<dbReference type="STRING" id="692275.N1QE80"/>
<accession>N1QE80</accession>
<dbReference type="InterPro" id="IPR049207">
    <property type="entry name" value="DUF4246_N"/>
</dbReference>
<evidence type="ECO:0000256" key="1">
    <source>
        <dbReference type="SAM" id="MobiDB-lite"/>
    </source>
</evidence>
<dbReference type="GeneID" id="27907705"/>
<dbReference type="Proteomes" id="UP000016931">
    <property type="component" value="Unassembled WGS sequence"/>
</dbReference>
<dbReference type="AlphaFoldDB" id="N1QE80"/>
<dbReference type="Pfam" id="PF21666">
    <property type="entry name" value="DUF4246_N"/>
    <property type="match status" value="1"/>
</dbReference>
<dbReference type="InterPro" id="IPR049192">
    <property type="entry name" value="DUF4246_C"/>
</dbReference>
<evidence type="ECO:0000313" key="5">
    <source>
        <dbReference type="Proteomes" id="UP000016931"/>
    </source>
</evidence>
<dbReference type="Pfam" id="PF14033">
    <property type="entry name" value="DUF4246"/>
    <property type="match status" value="1"/>
</dbReference>
<gene>
    <name evidence="4" type="ORF">SEPMUDRAFT_91702</name>
</gene>
<dbReference type="HOGENOM" id="CLU_012066_2_0_1"/>